<dbReference type="Proteomes" id="UP001369875">
    <property type="component" value="Genome"/>
</dbReference>
<feature type="non-terminal residue" evidence="2">
    <location>
        <position position="63"/>
    </location>
</feature>
<keyword evidence="1" id="KW-1133">Transmembrane helix</keyword>
<dbReference type="EMBL" id="CY094857">
    <property type="protein sequence ID" value="AEK65203.1"/>
    <property type="molecule type" value="Viral_cRNA"/>
</dbReference>
<keyword evidence="1" id="KW-0472">Membrane</keyword>
<sequence>NPNQKIITIGAISLGLVVLNILLHIISITITVLVFPKNKSNGSCNEIVIREYNETVRVEKVTQ</sequence>
<reference evidence="2" key="1">
    <citation type="submission" date="2011-07" db="EMBL/GenBank/DDBJ databases">
        <title>The NIAID Influenza Genome Sequencing Project.</title>
        <authorList>
            <person name="Spiro D."/>
            <person name="Halpin R."/>
            <person name="Boyne A."/>
            <person name="Bera J."/>
            <person name="Ghedin E."/>
            <person name="Hostetler J."/>
            <person name="Fedorova N."/>
            <person name="Kim M."/>
            <person name="Zaborsky J."/>
            <person name="Overton L."/>
            <person name="Djuric K."/>
            <person name="Sarmiento M."/>
            <person name="Sitz J."/>
            <person name="Katzel D."/>
            <person name="Boyle D."/>
            <person name="Bao Y."/>
            <person name="Sanders R."/>
            <person name="Dernovoy D."/>
            <person name="Kiryutin B."/>
            <person name="Lipman D.J."/>
            <person name="Tatusova T."/>
        </authorList>
    </citation>
    <scope>NUCLEOTIDE SEQUENCE</scope>
    <source>
        <strain evidence="2">A/duck/Victoria/5383/2002</strain>
    </source>
</reference>
<feature type="non-terminal residue" evidence="2">
    <location>
        <position position="1"/>
    </location>
</feature>
<gene>
    <name evidence="2" type="primary">NA</name>
</gene>
<evidence type="ECO:0000256" key="1">
    <source>
        <dbReference type="SAM" id="Phobius"/>
    </source>
</evidence>
<keyword evidence="1" id="KW-0812">Transmembrane</keyword>
<proteinExistence type="predicted"/>
<protein>
    <submittedName>
        <fullName evidence="2">Neuraminidase</fullName>
    </submittedName>
</protein>
<evidence type="ECO:0000313" key="2">
    <source>
        <dbReference type="EMBL" id="AEK65203.1"/>
    </source>
</evidence>
<feature type="transmembrane region" description="Helical" evidence="1">
    <location>
        <begin position="6"/>
        <end position="35"/>
    </location>
</feature>
<name>G0KMW9_9INFA</name>
<accession>G0KMW9</accession>
<organism evidence="2 3">
    <name type="scientific">Influenza A virus</name>
    <name type="common">A/duck/Victoria/5383/2002(H4N8)</name>
    <dbReference type="NCBI Taxonomy" id="1056296"/>
    <lineage>
        <taxon>Viruses</taxon>
        <taxon>Riboviria</taxon>
        <taxon>Orthornavirae</taxon>
        <taxon>Negarnaviricota</taxon>
        <taxon>Polyploviricotina</taxon>
        <taxon>Insthoviricetes</taxon>
        <taxon>Articulavirales</taxon>
        <taxon>Orthomyxoviridae</taxon>
        <taxon>Alphainfluenzavirus</taxon>
        <taxon>Alphainfluenzavirus influenzae</taxon>
        <taxon>Influenza A virus</taxon>
    </lineage>
</organism>
<evidence type="ECO:0000313" key="3">
    <source>
        <dbReference type="Proteomes" id="UP001369875"/>
    </source>
</evidence>
<reference evidence="2" key="2">
    <citation type="submission" date="2011-08" db="EMBL/GenBank/DDBJ databases">
        <authorList>
            <consortium name="The NIAID Influenza Genome Sequencing Consortium"/>
        </authorList>
    </citation>
    <scope>NUCLEOTIDE SEQUENCE</scope>
    <source>
        <strain evidence="2">A/duck/Victoria/5383/2002</strain>
    </source>
</reference>